<evidence type="ECO:0000313" key="3">
    <source>
        <dbReference type="Proteomes" id="UP000751190"/>
    </source>
</evidence>
<feature type="compositionally biased region" description="Low complexity" evidence="1">
    <location>
        <begin position="268"/>
        <end position="283"/>
    </location>
</feature>
<keyword evidence="3" id="KW-1185">Reference proteome</keyword>
<reference evidence="2" key="1">
    <citation type="submission" date="2021-05" db="EMBL/GenBank/DDBJ databases">
        <title>The genome of the haptophyte Pavlova lutheri (Diacronema luteri, Pavlovales) - a model for lipid biosynthesis in eukaryotic algae.</title>
        <authorList>
            <person name="Hulatt C.J."/>
            <person name="Posewitz M.C."/>
        </authorList>
    </citation>
    <scope>NUCLEOTIDE SEQUENCE</scope>
    <source>
        <strain evidence="2">NIVA-4/92</strain>
    </source>
</reference>
<dbReference type="PANTHER" id="PTHR35270">
    <property type="entry name" value="FUSELESS, ISOFORM A"/>
    <property type="match status" value="1"/>
</dbReference>
<comment type="caution">
    <text evidence="2">The sequence shown here is derived from an EMBL/GenBank/DDBJ whole genome shotgun (WGS) entry which is preliminary data.</text>
</comment>
<gene>
    <name evidence="2" type="ORF">KFE25_007602</name>
</gene>
<accession>A0A8J5Y0I4</accession>
<sequence>MRAALRGITLGQQLPRRAAARNVACAGARSAFSLRCWARVEPRAGALAPGVRFATLDPHGRGDDRSGARAAEADAEAARAHTFSLPPFASLRTSSTLALLPHQLVVACGVATFWRGTWYMMDALCPADPLLSGATCLALGFGSFALIQSIAGPLLVTAAPRGPLAPAARIAALYALGVSAVATWRGVWCLLDVVSENVAGSTVAEHLLHSGVATHIGATLVLLTLGRMTAILAPPAKTGLLNDNRIWSAEPTAIRWLDWGPDKGRVEAAAPSSSLPSASAVGEAARRGTGAGTAKASRRRIQRLYSSDES</sequence>
<name>A0A8J5Y0I4_DIALT</name>
<proteinExistence type="predicted"/>
<dbReference type="PANTHER" id="PTHR35270:SF2">
    <property type="entry name" value="FUSELESS, ISOFORM A"/>
    <property type="match status" value="1"/>
</dbReference>
<protein>
    <submittedName>
        <fullName evidence="2">Uncharacterized protein</fullName>
    </submittedName>
</protein>
<dbReference type="OrthoDB" id="45313at2759"/>
<organism evidence="2 3">
    <name type="scientific">Diacronema lutheri</name>
    <name type="common">Unicellular marine alga</name>
    <name type="synonym">Monochrysis lutheri</name>
    <dbReference type="NCBI Taxonomy" id="2081491"/>
    <lineage>
        <taxon>Eukaryota</taxon>
        <taxon>Haptista</taxon>
        <taxon>Haptophyta</taxon>
        <taxon>Pavlovophyceae</taxon>
        <taxon>Pavlovales</taxon>
        <taxon>Pavlovaceae</taxon>
        <taxon>Diacronema</taxon>
    </lineage>
</organism>
<dbReference type="InterPro" id="IPR032751">
    <property type="entry name" value="Fuseless"/>
</dbReference>
<feature type="region of interest" description="Disordered" evidence="1">
    <location>
        <begin position="267"/>
        <end position="310"/>
    </location>
</feature>
<dbReference type="AlphaFoldDB" id="A0A8J5Y0I4"/>
<evidence type="ECO:0000256" key="1">
    <source>
        <dbReference type="SAM" id="MobiDB-lite"/>
    </source>
</evidence>
<dbReference type="Proteomes" id="UP000751190">
    <property type="component" value="Unassembled WGS sequence"/>
</dbReference>
<evidence type="ECO:0000313" key="2">
    <source>
        <dbReference type="EMBL" id="KAG8469084.1"/>
    </source>
</evidence>
<dbReference type="Pfam" id="PF15993">
    <property type="entry name" value="Fuseless"/>
    <property type="match status" value="1"/>
</dbReference>
<dbReference type="EMBL" id="JAGTXO010000003">
    <property type="protein sequence ID" value="KAG8469084.1"/>
    <property type="molecule type" value="Genomic_DNA"/>
</dbReference>